<dbReference type="Proteomes" id="UP000568664">
    <property type="component" value="Unassembled WGS sequence"/>
</dbReference>
<dbReference type="AlphaFoldDB" id="A0A7Y0LB90"/>
<dbReference type="EMBL" id="JABBXH010000002">
    <property type="protein sequence ID" value="NMP31241.1"/>
    <property type="molecule type" value="Genomic_DNA"/>
</dbReference>
<keyword evidence="3" id="KW-1185">Reference proteome</keyword>
<evidence type="ECO:0000313" key="2">
    <source>
        <dbReference type="EMBL" id="NMP31241.1"/>
    </source>
</evidence>
<keyword evidence="1" id="KW-0472">Membrane</keyword>
<keyword evidence="1" id="KW-1133">Transmembrane helix</keyword>
<dbReference type="RefSeq" id="WP_169074570.1">
    <property type="nucleotide sequence ID" value="NZ_JABBXH010000002.1"/>
</dbReference>
<organism evidence="2 3">
    <name type="scientific">Thalassotalea algicola</name>
    <dbReference type="NCBI Taxonomy" id="2716224"/>
    <lineage>
        <taxon>Bacteria</taxon>
        <taxon>Pseudomonadati</taxon>
        <taxon>Pseudomonadota</taxon>
        <taxon>Gammaproteobacteria</taxon>
        <taxon>Alteromonadales</taxon>
        <taxon>Colwelliaceae</taxon>
        <taxon>Thalassotalea</taxon>
    </lineage>
</organism>
<keyword evidence="1" id="KW-0812">Transmembrane</keyword>
<proteinExistence type="predicted"/>
<name>A0A7Y0LB90_9GAMM</name>
<evidence type="ECO:0000256" key="1">
    <source>
        <dbReference type="SAM" id="Phobius"/>
    </source>
</evidence>
<feature type="transmembrane region" description="Helical" evidence="1">
    <location>
        <begin position="7"/>
        <end position="25"/>
    </location>
</feature>
<evidence type="ECO:0000313" key="3">
    <source>
        <dbReference type="Proteomes" id="UP000568664"/>
    </source>
</evidence>
<protein>
    <submittedName>
        <fullName evidence="2">Uncharacterized protein</fullName>
    </submittedName>
</protein>
<gene>
    <name evidence="2" type="ORF">HII17_06685</name>
</gene>
<comment type="caution">
    <text evidence="2">The sequence shown here is derived from an EMBL/GenBank/DDBJ whole genome shotgun (WGS) entry which is preliminary data.</text>
</comment>
<accession>A0A7Y0LB90</accession>
<reference evidence="2 3" key="1">
    <citation type="submission" date="2020-04" db="EMBL/GenBank/DDBJ databases">
        <title>Thalassotalea sp. M1531, isolated from the surface of marine red alga.</title>
        <authorList>
            <person name="Pang L."/>
            <person name="Lu D.-C."/>
        </authorList>
    </citation>
    <scope>NUCLEOTIDE SEQUENCE [LARGE SCALE GENOMIC DNA]</scope>
    <source>
        <strain evidence="2 3">M1531</strain>
    </source>
</reference>
<sequence length="238" mass="26500">MFKAIGVFLSGIVVGIIVVTTWQKISVVDSEKLNNSAVMSEVEAASTVESYTGGTATIIVESSSDEEMTQLQEEIFRLKMEIVKAKQLVNSTKAEMHAIQNGQLKRVAKMRVEVSYDELLTTIPEPFTSAVTEMSGTFADHFMRFYKEPQDTAWAYDTEDKITNAILSSPLGTDIQLQQVTCKTTMCEVRGFQSTTSSWMKLANSLSKVDGLPFKNSQSSNNYHSDYGSYFYVLLSKN</sequence>